<organism evidence="3 4">
    <name type="scientific">Pyrococcus yayanosii (strain CH1 / JCM 16557)</name>
    <dbReference type="NCBI Taxonomy" id="529709"/>
    <lineage>
        <taxon>Archaea</taxon>
        <taxon>Methanobacteriati</taxon>
        <taxon>Methanobacteriota</taxon>
        <taxon>Thermococci</taxon>
        <taxon>Thermococcales</taxon>
        <taxon>Thermococcaceae</taxon>
        <taxon>Pyrococcus</taxon>
    </lineage>
</organism>
<dbReference type="RefSeq" id="WP_013906386.1">
    <property type="nucleotide sequence ID" value="NC_015680.1"/>
</dbReference>
<name>F8AH98_PYRYC</name>
<evidence type="ECO:0000256" key="2">
    <source>
        <dbReference type="HAMAP-Rule" id="MF_00341"/>
    </source>
</evidence>
<dbReference type="STRING" id="529709.PYCH_16640"/>
<dbReference type="Gene3D" id="3.40.50.150">
    <property type="entry name" value="Vaccinia Virus protein VP39"/>
    <property type="match status" value="1"/>
</dbReference>
<dbReference type="Proteomes" id="UP000008386">
    <property type="component" value="Chromosome"/>
</dbReference>
<comment type="similarity">
    <text evidence="1 2">Belongs to the UPF0146 family.</text>
</comment>
<proteinExistence type="inferred from homology"/>
<accession>F8AH98</accession>
<dbReference type="EMBL" id="CP002779">
    <property type="protein sequence ID" value="AEH25330.1"/>
    <property type="molecule type" value="Genomic_DNA"/>
</dbReference>
<dbReference type="SUPFAM" id="SSF53335">
    <property type="entry name" value="S-adenosyl-L-methionine-dependent methyltransferases"/>
    <property type="match status" value="1"/>
</dbReference>
<protein>
    <recommendedName>
        <fullName evidence="2">UPF0146 protein PYCH_16640</fullName>
    </recommendedName>
</protein>
<dbReference type="GeneID" id="10838233"/>
<dbReference type="InterPro" id="IPR029063">
    <property type="entry name" value="SAM-dependent_MTases_sf"/>
</dbReference>
<dbReference type="HOGENOM" id="CLU_148458_0_0_2"/>
<dbReference type="OrthoDB" id="59816at2157"/>
<evidence type="ECO:0000313" key="3">
    <source>
        <dbReference type="EMBL" id="AEH25330.1"/>
    </source>
</evidence>
<evidence type="ECO:0000256" key="1">
    <source>
        <dbReference type="ARBA" id="ARBA00006969"/>
    </source>
</evidence>
<dbReference type="NCBIfam" id="NF003165">
    <property type="entry name" value="PRK04148.1"/>
    <property type="match status" value="1"/>
</dbReference>
<gene>
    <name evidence="3" type="ordered locus">PYCH_16640</name>
</gene>
<reference evidence="3 4" key="1">
    <citation type="journal article" date="2011" name="J. Bacteriol.">
        <title>Complete genome sequence of the obligate piezophilic hyperthermophilic archaeon Pyrococcus yayanosii CH1.</title>
        <authorList>
            <person name="Jun X."/>
            <person name="Lupeng L."/>
            <person name="Minjuan X."/>
            <person name="Oger P."/>
            <person name="Fengping W."/>
            <person name="Jebbar M."/>
            <person name="Xiang X."/>
        </authorList>
    </citation>
    <scope>NUCLEOTIDE SEQUENCE [LARGE SCALE GENOMIC DNA]</scope>
    <source>
        <strain evidence="4">CH1 / JCM 16557</strain>
    </source>
</reference>
<evidence type="ECO:0000313" key="4">
    <source>
        <dbReference type="Proteomes" id="UP000008386"/>
    </source>
</evidence>
<sequence>MLETFADFVTERVRGKRIVEVGVGFYLKVALRLKEMGYEVVVVDWNEEAVKNAKKHGLVAVKDDIFNPNPQIYENAEAIYSIRPTPEMMPDLLGLARSLRKPLFIVPLTGDPIPPGMRLVEFRRIPIYVYEPR</sequence>
<dbReference type="InterPro" id="IPR005353">
    <property type="entry name" value="UPF0146"/>
</dbReference>
<dbReference type="AlphaFoldDB" id="F8AH98"/>
<dbReference type="Pfam" id="PF03686">
    <property type="entry name" value="UPF0146"/>
    <property type="match status" value="1"/>
</dbReference>
<dbReference type="HAMAP" id="MF_00341">
    <property type="entry name" value="UPF0146"/>
    <property type="match status" value="1"/>
</dbReference>
<keyword evidence="4" id="KW-1185">Reference proteome</keyword>
<dbReference type="KEGG" id="pya:PYCH_16640"/>
<dbReference type="eggNOG" id="arCOG04385">
    <property type="taxonomic scope" value="Archaea"/>
</dbReference>